<feature type="region of interest" description="Disordered" evidence="1">
    <location>
        <begin position="1"/>
        <end position="23"/>
    </location>
</feature>
<dbReference type="SUPFAM" id="SSF53335">
    <property type="entry name" value="S-adenosyl-L-methionine-dependent methyltransferases"/>
    <property type="match status" value="1"/>
</dbReference>
<dbReference type="EMBL" id="BAAAQX010000046">
    <property type="protein sequence ID" value="GAA2215038.1"/>
    <property type="molecule type" value="Genomic_DNA"/>
</dbReference>
<evidence type="ECO:0000256" key="1">
    <source>
        <dbReference type="SAM" id="MobiDB-lite"/>
    </source>
</evidence>
<dbReference type="Gene3D" id="3.40.50.150">
    <property type="entry name" value="Vaccinia Virus protein VP39"/>
    <property type="match status" value="1"/>
</dbReference>
<dbReference type="Proteomes" id="UP001499843">
    <property type="component" value="Unassembled WGS sequence"/>
</dbReference>
<name>A0ABN3D013_9ACTN</name>
<gene>
    <name evidence="2" type="ORF">GCM10009850_105050</name>
</gene>
<dbReference type="InterPro" id="IPR029063">
    <property type="entry name" value="SAM-dependent_MTases_sf"/>
</dbReference>
<organism evidence="2 3">
    <name type="scientific">Nonomuraea monospora</name>
    <dbReference type="NCBI Taxonomy" id="568818"/>
    <lineage>
        <taxon>Bacteria</taxon>
        <taxon>Bacillati</taxon>
        <taxon>Actinomycetota</taxon>
        <taxon>Actinomycetes</taxon>
        <taxon>Streptosporangiales</taxon>
        <taxon>Streptosporangiaceae</taxon>
        <taxon>Nonomuraea</taxon>
    </lineage>
</organism>
<accession>A0ABN3D013</accession>
<protein>
    <recommendedName>
        <fullName evidence="4">Methyltransferase</fullName>
    </recommendedName>
</protein>
<proteinExistence type="predicted"/>
<sequence>MDSTRRGAEPGSAPETRTGEDAATFWERLHRARPAGNARVLRTAAHALRPGGLLLIVDHGSTAPWSWTEDADAHYPTPTEVAAGLDLDLAHWSVLRAGMPRRQATGPAGQTATVVDHVLLVQRGAA</sequence>
<evidence type="ECO:0008006" key="4">
    <source>
        <dbReference type="Google" id="ProtNLM"/>
    </source>
</evidence>
<keyword evidence="3" id="KW-1185">Reference proteome</keyword>
<comment type="caution">
    <text evidence="2">The sequence shown here is derived from an EMBL/GenBank/DDBJ whole genome shotgun (WGS) entry which is preliminary data.</text>
</comment>
<evidence type="ECO:0000313" key="2">
    <source>
        <dbReference type="EMBL" id="GAA2215038.1"/>
    </source>
</evidence>
<evidence type="ECO:0000313" key="3">
    <source>
        <dbReference type="Proteomes" id="UP001499843"/>
    </source>
</evidence>
<reference evidence="2 3" key="1">
    <citation type="journal article" date="2019" name="Int. J. Syst. Evol. Microbiol.">
        <title>The Global Catalogue of Microorganisms (GCM) 10K type strain sequencing project: providing services to taxonomists for standard genome sequencing and annotation.</title>
        <authorList>
            <consortium name="The Broad Institute Genomics Platform"/>
            <consortium name="The Broad Institute Genome Sequencing Center for Infectious Disease"/>
            <person name="Wu L."/>
            <person name="Ma J."/>
        </authorList>
    </citation>
    <scope>NUCLEOTIDE SEQUENCE [LARGE SCALE GENOMIC DNA]</scope>
    <source>
        <strain evidence="2 3">JCM 16114</strain>
    </source>
</reference>
<dbReference type="RefSeq" id="WP_344493434.1">
    <property type="nucleotide sequence ID" value="NZ_BAAAQX010000046.1"/>
</dbReference>